<dbReference type="InterPro" id="IPR009057">
    <property type="entry name" value="Homeodomain-like_sf"/>
</dbReference>
<gene>
    <name evidence="9" type="primary">mybL</name>
    <name evidence="9" type="ORF">CK203_004309</name>
</gene>
<feature type="domain" description="Myb-like" evidence="7">
    <location>
        <begin position="302"/>
        <end position="352"/>
    </location>
</feature>
<feature type="region of interest" description="Disordered" evidence="6">
    <location>
        <begin position="381"/>
        <end position="498"/>
    </location>
</feature>
<feature type="region of interest" description="Disordered" evidence="6">
    <location>
        <begin position="576"/>
        <end position="774"/>
    </location>
</feature>
<reference evidence="9 10" key="1">
    <citation type="journal article" date="2018" name="PLoS Genet.">
        <title>Population sequencing reveals clonal diversity and ancestral inbreeding in the grapevine cultivar Chardonnay.</title>
        <authorList>
            <person name="Roach M.J."/>
            <person name="Johnson D.L."/>
            <person name="Bohlmann J."/>
            <person name="van Vuuren H.J."/>
            <person name="Jones S.J."/>
            <person name="Pretorius I.S."/>
            <person name="Schmidt S.A."/>
            <person name="Borneman A.R."/>
        </authorList>
    </citation>
    <scope>NUCLEOTIDE SEQUENCE [LARGE SCALE GENOMIC DNA]</scope>
    <source>
        <strain evidence="10">cv. Chardonnay</strain>
        <tissue evidence="9">Leaf</tissue>
    </source>
</reference>
<keyword evidence="5" id="KW-0539">Nucleus</keyword>
<dbReference type="PANTHER" id="PTHR46621">
    <property type="entry name" value="SNRNA-ACTIVATING PROTEIN COMPLEX SUBUNIT 4"/>
    <property type="match status" value="1"/>
</dbReference>
<organism evidence="9 10">
    <name type="scientific">Vitis vinifera</name>
    <name type="common">Grape</name>
    <dbReference type="NCBI Taxonomy" id="29760"/>
    <lineage>
        <taxon>Eukaryota</taxon>
        <taxon>Viridiplantae</taxon>
        <taxon>Streptophyta</taxon>
        <taxon>Embryophyta</taxon>
        <taxon>Tracheophyta</taxon>
        <taxon>Spermatophyta</taxon>
        <taxon>Magnoliopsida</taxon>
        <taxon>eudicotyledons</taxon>
        <taxon>Gunneridae</taxon>
        <taxon>Pentapetalae</taxon>
        <taxon>rosids</taxon>
        <taxon>Vitales</taxon>
        <taxon>Vitaceae</taxon>
        <taxon>Viteae</taxon>
        <taxon>Vitis</taxon>
    </lineage>
</organism>
<keyword evidence="4" id="KW-0804">Transcription</keyword>
<proteinExistence type="predicted"/>
<feature type="domain" description="Myb-like" evidence="7">
    <location>
        <begin position="17"/>
        <end position="69"/>
    </location>
</feature>
<name>A0A438K9T1_VITVI</name>
<feature type="compositionally biased region" description="Basic residues" evidence="6">
    <location>
        <begin position="469"/>
        <end position="482"/>
    </location>
</feature>
<comment type="subcellular location">
    <subcellularLocation>
        <location evidence="1">Nucleus</location>
    </subcellularLocation>
</comment>
<feature type="compositionally biased region" description="Polar residues" evidence="6">
    <location>
        <begin position="645"/>
        <end position="662"/>
    </location>
</feature>
<feature type="domain" description="Myb-like" evidence="7">
    <location>
        <begin position="250"/>
        <end position="301"/>
    </location>
</feature>
<accession>A0A438K9T1</accession>
<dbReference type="InterPro" id="IPR001005">
    <property type="entry name" value="SANT/Myb"/>
</dbReference>
<evidence type="ECO:0000256" key="4">
    <source>
        <dbReference type="ARBA" id="ARBA00023163"/>
    </source>
</evidence>
<dbReference type="SMART" id="SM00717">
    <property type="entry name" value="SANT"/>
    <property type="match status" value="4"/>
</dbReference>
<feature type="compositionally biased region" description="Basic residues" evidence="6">
    <location>
        <begin position="586"/>
        <end position="598"/>
    </location>
</feature>
<dbReference type="FunFam" id="1.10.10.60:FF:000016">
    <property type="entry name" value="Transcriptional activator Myb isoform A"/>
    <property type="match status" value="1"/>
</dbReference>
<dbReference type="Proteomes" id="UP000288805">
    <property type="component" value="Unassembled WGS sequence"/>
</dbReference>
<dbReference type="SUPFAM" id="SSF46689">
    <property type="entry name" value="Homeodomain-like"/>
    <property type="match status" value="3"/>
</dbReference>
<feature type="compositionally biased region" description="Basic residues" evidence="6">
    <location>
        <begin position="748"/>
        <end position="758"/>
    </location>
</feature>
<dbReference type="InterPro" id="IPR017930">
    <property type="entry name" value="Myb_dom"/>
</dbReference>
<dbReference type="PROSITE" id="PS51294">
    <property type="entry name" value="HTH_MYB"/>
    <property type="match status" value="3"/>
</dbReference>
<dbReference type="AlphaFoldDB" id="A0A438K9T1"/>
<evidence type="ECO:0000256" key="6">
    <source>
        <dbReference type="SAM" id="MobiDB-lite"/>
    </source>
</evidence>
<feature type="compositionally biased region" description="Basic and acidic residues" evidence="6">
    <location>
        <begin position="539"/>
        <end position="548"/>
    </location>
</feature>
<dbReference type="Pfam" id="PF00249">
    <property type="entry name" value="Myb_DNA-binding"/>
    <property type="match status" value="3"/>
</dbReference>
<evidence type="ECO:0000256" key="2">
    <source>
        <dbReference type="ARBA" id="ARBA00023015"/>
    </source>
</evidence>
<evidence type="ECO:0000259" key="7">
    <source>
        <dbReference type="PROSITE" id="PS50090"/>
    </source>
</evidence>
<protein>
    <submittedName>
        <fullName evidence="9">Myb-like protein L</fullName>
    </submittedName>
</protein>
<feature type="domain" description="HTH myb-type" evidence="8">
    <location>
        <begin position="308"/>
        <end position="356"/>
    </location>
</feature>
<evidence type="ECO:0000313" key="10">
    <source>
        <dbReference type="Proteomes" id="UP000288805"/>
    </source>
</evidence>
<feature type="compositionally biased region" description="Basic and acidic residues" evidence="6">
    <location>
        <begin position="457"/>
        <end position="468"/>
    </location>
</feature>
<dbReference type="PANTHER" id="PTHR46621:SF1">
    <property type="entry name" value="SNRNA-ACTIVATING PROTEIN COMPLEX SUBUNIT 4"/>
    <property type="match status" value="1"/>
</dbReference>
<evidence type="ECO:0000313" key="9">
    <source>
        <dbReference type="EMBL" id="RVX17976.1"/>
    </source>
</evidence>
<keyword evidence="2" id="KW-0805">Transcription regulation</keyword>
<feature type="compositionally biased region" description="Polar residues" evidence="6">
    <location>
        <begin position="686"/>
        <end position="701"/>
    </location>
</feature>
<keyword evidence="3" id="KW-0238">DNA-binding</keyword>
<dbReference type="InterPro" id="IPR051575">
    <property type="entry name" value="Myb-like_DNA-bd"/>
</dbReference>
<dbReference type="Gene3D" id="1.10.10.60">
    <property type="entry name" value="Homeodomain-like"/>
    <property type="match status" value="4"/>
</dbReference>
<evidence type="ECO:0000259" key="8">
    <source>
        <dbReference type="PROSITE" id="PS51294"/>
    </source>
</evidence>
<feature type="domain" description="HTH myb-type" evidence="8">
    <location>
        <begin position="256"/>
        <end position="305"/>
    </location>
</feature>
<dbReference type="EMBL" id="QGNW01000012">
    <property type="protein sequence ID" value="RVX17976.1"/>
    <property type="molecule type" value="Genomic_DNA"/>
</dbReference>
<feature type="compositionally biased region" description="Basic residues" evidence="6">
    <location>
        <begin position="663"/>
        <end position="675"/>
    </location>
</feature>
<evidence type="ECO:0000256" key="1">
    <source>
        <dbReference type="ARBA" id="ARBA00004123"/>
    </source>
</evidence>
<comment type="caution">
    <text evidence="9">The sequence shown here is derived from an EMBL/GenBank/DDBJ whole genome shotgun (WGS) entry which is preliminary data.</text>
</comment>
<sequence length="817" mass="91781">MPNAACIMFIWWLNCEDPLINHDPWNVTEDKKLLFILQQRGLNSWIDIAVSLRTNRTPFQCLARYQRSLNACILKREWTVDEDAQLRTAVEDFGEGNWQLIASVLQGRTGTQCSNSKPWVCIKAGMSQELAQKRLRWILSKKKEAWVADLWVHSSEGGGWNSSFSRPLNDWEIETVECFLSMIQDKVVVEEREDEVFWAVTKSGSFSIKSLLSILKEVRVSPFPTSIVWNAWVPPKVLSVKCRWKKTLHPARHRVGRWTVDEDKRLKVAVMLFGPKTWTKIAEFVPGRTQVQCRERWVNSLDPSLNWGQWTGEEDAKLKAAIMEHGYCWSKVAACIPPRTDSQCRRRWKVLFPHEVPLLQAARKIQKVALISNFVDRESERPALGPKDFLPVPEMDSVSEPQKDSQKRKRKSKVQPETEGENNAASRNVPKKKRSQKPRNGAETSSKEVPGNSNANEVDKVGGDDANSKKRKRVRKPQSRKAKCSEPIQDRPSSDLDSAMLVITNGEEVGEFAMQGCPSSDIGSAMLMITNGEEVGEFGGHDITDKGDSLVSHSKRVSTVSPESLDPRIIDVDGIETIGANDTTSRRKKSTPKRHPKMNKCAEQSGEHQDSTLNVNGAMSKKMRRAPKRPLKRKMGADQSEEHQASSSHVDSTFDGNNATSNMKKRTPKLHPRRRIYIEQSEEHQASSACLESITSGQAVGTSGGGILIEERAPKPQMQICVEPTENGPDTSLHGDSRATVCQQDRPKRSRSRSRSKNKPNSEQSSGAIDVDPISSILHDDADDMTLACFINHRLPKRRLKPAKNDDQGFKAASPPV</sequence>
<feature type="region of interest" description="Disordered" evidence="6">
    <location>
        <begin position="538"/>
        <end position="562"/>
    </location>
</feature>
<evidence type="ECO:0000256" key="5">
    <source>
        <dbReference type="ARBA" id="ARBA00023242"/>
    </source>
</evidence>
<dbReference type="GO" id="GO:0005634">
    <property type="term" value="C:nucleus"/>
    <property type="evidence" value="ECO:0007669"/>
    <property type="project" value="UniProtKB-SubCell"/>
</dbReference>
<feature type="compositionally biased region" description="Basic residues" evidence="6">
    <location>
        <begin position="621"/>
        <end position="634"/>
    </location>
</feature>
<feature type="region of interest" description="Disordered" evidence="6">
    <location>
        <begin position="793"/>
        <end position="817"/>
    </location>
</feature>
<dbReference type="GO" id="GO:0003677">
    <property type="term" value="F:DNA binding"/>
    <property type="evidence" value="ECO:0007669"/>
    <property type="project" value="UniProtKB-KW"/>
</dbReference>
<dbReference type="CDD" id="cd00167">
    <property type="entry name" value="SANT"/>
    <property type="match status" value="3"/>
</dbReference>
<feature type="domain" description="Myb-like" evidence="7">
    <location>
        <begin position="75"/>
        <end position="115"/>
    </location>
</feature>
<dbReference type="PROSITE" id="PS50090">
    <property type="entry name" value="MYB_LIKE"/>
    <property type="match status" value="4"/>
</dbReference>
<evidence type="ECO:0000256" key="3">
    <source>
        <dbReference type="ARBA" id="ARBA00023125"/>
    </source>
</evidence>
<feature type="domain" description="HTH myb-type" evidence="8">
    <location>
        <begin position="73"/>
        <end position="113"/>
    </location>
</feature>